<keyword evidence="2 6" id="KW-0489">Methyltransferase</keyword>
<keyword evidence="3 4" id="KW-0808">Transferase</keyword>
<dbReference type="GO" id="GO:0032259">
    <property type="term" value="P:methylation"/>
    <property type="evidence" value="ECO:0007669"/>
    <property type="project" value="UniProtKB-KW"/>
</dbReference>
<dbReference type="EMBL" id="BSPP01000013">
    <property type="protein sequence ID" value="GLS88517.1"/>
    <property type="molecule type" value="Genomic_DNA"/>
</dbReference>
<organism evidence="6 7">
    <name type="scientific">Cypionkella aquatica</name>
    <dbReference type="NCBI Taxonomy" id="1756042"/>
    <lineage>
        <taxon>Bacteria</taxon>
        <taxon>Pseudomonadati</taxon>
        <taxon>Pseudomonadota</taxon>
        <taxon>Alphaproteobacteria</taxon>
        <taxon>Rhodobacterales</taxon>
        <taxon>Paracoccaceae</taxon>
        <taxon>Cypionkella</taxon>
    </lineage>
</organism>
<evidence type="ECO:0000256" key="2">
    <source>
        <dbReference type="ARBA" id="ARBA00022603"/>
    </source>
</evidence>
<comment type="similarity">
    <text evidence="1 4">Belongs to the trimethylamine methyltransferase family.</text>
</comment>
<evidence type="ECO:0000256" key="4">
    <source>
        <dbReference type="PIRNR" id="PIRNR037567"/>
    </source>
</evidence>
<dbReference type="GO" id="GO:0015948">
    <property type="term" value="P:methanogenesis"/>
    <property type="evidence" value="ECO:0007669"/>
    <property type="project" value="UniProtKB-UniRule"/>
</dbReference>
<dbReference type="RefSeq" id="WP_284326659.1">
    <property type="nucleotide sequence ID" value="NZ_BSPP01000013.1"/>
</dbReference>
<dbReference type="AlphaFoldDB" id="A0AA37X255"/>
<gene>
    <name evidence="6" type="ORF">GCM10010873_34910</name>
</gene>
<name>A0AA37X255_9RHOB</name>
<dbReference type="Gene3D" id="3.20.20.480">
    <property type="entry name" value="Trimethylamine methyltransferase-like"/>
    <property type="match status" value="1"/>
</dbReference>
<reference evidence="6 7" key="1">
    <citation type="journal article" date="2014" name="Int. J. Syst. Evol. Microbiol.">
        <title>Complete genome sequence of Corynebacterium casei LMG S-19264T (=DSM 44701T), isolated from a smear-ripened cheese.</title>
        <authorList>
            <consortium name="US DOE Joint Genome Institute (JGI-PGF)"/>
            <person name="Walter F."/>
            <person name="Albersmeier A."/>
            <person name="Kalinowski J."/>
            <person name="Ruckert C."/>
        </authorList>
    </citation>
    <scope>NUCLEOTIDE SEQUENCE [LARGE SCALE GENOMIC DNA]</scope>
    <source>
        <strain evidence="6 7">NBRC 111766</strain>
    </source>
</reference>
<dbReference type="GO" id="GO:0008168">
    <property type="term" value="F:methyltransferase activity"/>
    <property type="evidence" value="ECO:0007669"/>
    <property type="project" value="UniProtKB-KW"/>
</dbReference>
<sequence>MSDPTPRKRSATRGPRTMGALHQAPFGQIPRPYPPTEVLSADHVMAIHNSALRVLAEIGMAVLEPRARDLFARAGAEVSGETVRLDADLVASLLATVPRSFTLEARNPARTLRFGGADCVFASVGGPAYVMDNDGGRRNGSFSEMQDYLKLVQSLNVIQQSGGNPFEPMDLPAHTRYLDCFHAQIRLLDKNWQTETLGRQRTLDGIEMAAISLGTTPEGLRDRPCLLGIINTNSPLQLDIPMAEGLITMAEYGQVVVITPFTLAGAMSPVTLAGALVMQHAEAMVGIALTQIVRPGVAVMYGGFTSNVDMRSGAPAFGTPEYTKAAQASGQLARLIGVPFRSSNVNAANEVDAQAAYEAQMSLWGAMMGGAHLIEHAAGWLHGGLTASFEKLIVDAEMLQMMQEYFKPLVVDEATLAFDAIREVGSGGHFFGADHTMRRYEQAFYTPLVSNWDNHTTWLGKGGVQTRERANVIWKQMLAEYEQPPLDAAIDDALADFVARRKQEGGAPMN</sequence>
<protein>
    <recommendedName>
        <fullName evidence="4">Methyltransferase</fullName>
        <ecNumber evidence="4">2.1.1.-</ecNumber>
    </recommendedName>
</protein>
<dbReference type="PIRSF" id="PIRSF037567">
    <property type="entry name" value="MTTB_MeTrfase"/>
    <property type="match status" value="1"/>
</dbReference>
<feature type="region of interest" description="Disordered" evidence="5">
    <location>
        <begin position="1"/>
        <end position="31"/>
    </location>
</feature>
<keyword evidence="7" id="KW-1185">Reference proteome</keyword>
<accession>A0AA37X255</accession>
<dbReference type="Proteomes" id="UP001157355">
    <property type="component" value="Unassembled WGS sequence"/>
</dbReference>
<evidence type="ECO:0000313" key="7">
    <source>
        <dbReference type="Proteomes" id="UP001157355"/>
    </source>
</evidence>
<evidence type="ECO:0000256" key="3">
    <source>
        <dbReference type="ARBA" id="ARBA00022679"/>
    </source>
</evidence>
<dbReference type="InterPro" id="IPR010426">
    <property type="entry name" value="MTTB_MeTrfase"/>
</dbReference>
<proteinExistence type="inferred from homology"/>
<dbReference type="Pfam" id="PF06253">
    <property type="entry name" value="MTTB"/>
    <property type="match status" value="1"/>
</dbReference>
<dbReference type="InterPro" id="IPR038601">
    <property type="entry name" value="MttB-like_sf"/>
</dbReference>
<evidence type="ECO:0000256" key="5">
    <source>
        <dbReference type="SAM" id="MobiDB-lite"/>
    </source>
</evidence>
<comment type="caution">
    <text evidence="6">The sequence shown here is derived from an EMBL/GenBank/DDBJ whole genome shotgun (WGS) entry which is preliminary data.</text>
</comment>
<evidence type="ECO:0000313" key="6">
    <source>
        <dbReference type="EMBL" id="GLS88517.1"/>
    </source>
</evidence>
<dbReference type="EC" id="2.1.1.-" evidence="4"/>
<evidence type="ECO:0000256" key="1">
    <source>
        <dbReference type="ARBA" id="ARBA00007137"/>
    </source>
</evidence>